<name>A0A5B8T3C5_LEUPS</name>
<reference evidence="3 4" key="1">
    <citation type="submission" date="2019-06" db="EMBL/GenBank/DDBJ databases">
        <title>Genome analyses of bacteria isolated from kimchi.</title>
        <authorList>
            <person name="Lee S."/>
            <person name="Ahn S."/>
            <person name="Roh S."/>
        </authorList>
    </citation>
    <scope>NUCLEOTIDE SEQUENCE [LARGE SCALE GENOMIC DNA]</scope>
    <source>
        <strain evidence="3 4">CBA3630</strain>
    </source>
</reference>
<accession>A0A5B8T3C5</accession>
<dbReference type="EMBL" id="JARGDN010000007">
    <property type="protein sequence ID" value="MDG9733945.1"/>
    <property type="molecule type" value="Genomic_DNA"/>
</dbReference>
<keyword evidence="1" id="KW-1133">Transmembrane helix</keyword>
<evidence type="ECO:0000256" key="1">
    <source>
        <dbReference type="SAM" id="Phobius"/>
    </source>
</evidence>
<dbReference type="RefSeq" id="WP_010292366.1">
    <property type="nucleotide sequence ID" value="NZ_CP042383.1"/>
</dbReference>
<evidence type="ECO:0000313" key="3">
    <source>
        <dbReference type="EMBL" id="QEA42847.1"/>
    </source>
</evidence>
<dbReference type="EMBL" id="CP042383">
    <property type="protein sequence ID" value="QEA42847.1"/>
    <property type="molecule type" value="Genomic_DNA"/>
</dbReference>
<keyword evidence="1" id="KW-0472">Membrane</keyword>
<organism evidence="3 4">
    <name type="scientific">Leuconostoc pseudomesenteroides</name>
    <dbReference type="NCBI Taxonomy" id="33968"/>
    <lineage>
        <taxon>Bacteria</taxon>
        <taxon>Bacillati</taxon>
        <taxon>Bacillota</taxon>
        <taxon>Bacilli</taxon>
        <taxon>Lactobacillales</taxon>
        <taxon>Lactobacillaceae</taxon>
        <taxon>Leuconostoc</taxon>
    </lineage>
</organism>
<proteinExistence type="predicted"/>
<evidence type="ECO:0000313" key="2">
    <source>
        <dbReference type="EMBL" id="MDG9733945.1"/>
    </source>
</evidence>
<protein>
    <submittedName>
        <fullName evidence="3">Uncharacterized protein</fullName>
    </submittedName>
</protein>
<dbReference type="AlphaFoldDB" id="A0A5B8T3C5"/>
<sequence length="106" mass="12358">MKNQRKFKIFSLLLLLFVAITGLIFGFIGSTELLRNADQIRTSVQLPVASQIASKTMWVAMSMCVLYIFIFKERKRNLFWLLLSFFGIIIFSIKKLVGEWLYAKEN</sequence>
<evidence type="ECO:0000313" key="5">
    <source>
        <dbReference type="Proteomes" id="UP001529201"/>
    </source>
</evidence>
<dbReference type="Proteomes" id="UP000321296">
    <property type="component" value="Chromosome"/>
</dbReference>
<keyword evidence="1" id="KW-0812">Transmembrane</keyword>
<feature type="transmembrane region" description="Helical" evidence="1">
    <location>
        <begin position="7"/>
        <end position="28"/>
    </location>
</feature>
<gene>
    <name evidence="3" type="ORF">FGL85_10185</name>
    <name evidence="2" type="ORF">P1N92_07425</name>
</gene>
<dbReference type="KEGG" id="lpse:FGL85_10185"/>
<dbReference type="Proteomes" id="UP001529201">
    <property type="component" value="Unassembled WGS sequence"/>
</dbReference>
<feature type="transmembrane region" description="Helical" evidence="1">
    <location>
        <begin position="48"/>
        <end position="71"/>
    </location>
</feature>
<reference evidence="2 5" key="2">
    <citation type="submission" date="2023-02" db="EMBL/GenBank/DDBJ databases">
        <title>Antimicrobial susceptibility testing and tentative epidemiological cut-off values for Lactobacillaceae family species intended for ingestion.</title>
        <authorList>
            <person name="Noehr-Meldgaard K."/>
            <person name="Struve C."/>
            <person name="Ingmer H."/>
            <person name="Koza A."/>
            <person name="Al-Nakeeb K."/>
            <person name="Agersoe Y."/>
        </authorList>
    </citation>
    <scope>NUCLEOTIDE SEQUENCE [LARGE SCALE GENOMIC DNA]</scope>
    <source>
        <strain evidence="2 5">DSM 20193</strain>
    </source>
</reference>
<feature type="transmembrane region" description="Helical" evidence="1">
    <location>
        <begin position="78"/>
        <end position="97"/>
    </location>
</feature>
<evidence type="ECO:0000313" key="4">
    <source>
        <dbReference type="Proteomes" id="UP000321296"/>
    </source>
</evidence>
<keyword evidence="5" id="KW-1185">Reference proteome</keyword>
<dbReference type="GeneID" id="64345228"/>